<sequence length="68" mass="6529">MDSASAGSDAGGAVSTVSDGAGEADVPPTVAVSTGVADAGSVIWLASSSRAHAASGQSKREKGRGKQR</sequence>
<protein>
    <submittedName>
        <fullName evidence="2">Uncharacterized protein</fullName>
    </submittedName>
</protein>
<dbReference type="RefSeq" id="WP_119150009.1">
    <property type="nucleotide sequence ID" value="NZ_QXJM01000039.1"/>
</dbReference>
<evidence type="ECO:0000256" key="1">
    <source>
        <dbReference type="SAM" id="MobiDB-lite"/>
    </source>
</evidence>
<comment type="caution">
    <text evidence="2">The sequence shown here is derived from an EMBL/GenBank/DDBJ whole genome shotgun (WGS) entry which is preliminary data.</text>
</comment>
<proteinExistence type="predicted"/>
<dbReference type="Proteomes" id="UP000266340">
    <property type="component" value="Unassembled WGS sequence"/>
</dbReference>
<evidence type="ECO:0000313" key="3">
    <source>
        <dbReference type="Proteomes" id="UP000266340"/>
    </source>
</evidence>
<feature type="compositionally biased region" description="Low complexity" evidence="1">
    <location>
        <begin position="1"/>
        <end position="13"/>
    </location>
</feature>
<dbReference type="AlphaFoldDB" id="A0A398CI00"/>
<keyword evidence="3" id="KW-1185">Reference proteome</keyword>
<name>A0A398CI00_9BACL</name>
<accession>A0A398CI00</accession>
<evidence type="ECO:0000313" key="2">
    <source>
        <dbReference type="EMBL" id="RIE01965.1"/>
    </source>
</evidence>
<feature type="region of interest" description="Disordered" evidence="1">
    <location>
        <begin position="48"/>
        <end position="68"/>
    </location>
</feature>
<reference evidence="2 3" key="1">
    <citation type="submission" date="2018-09" db="EMBL/GenBank/DDBJ databases">
        <title>Cohnella cavernae sp. nov., isolated from a karst cave.</title>
        <authorList>
            <person name="Zhu H."/>
        </authorList>
    </citation>
    <scope>NUCLEOTIDE SEQUENCE [LARGE SCALE GENOMIC DNA]</scope>
    <source>
        <strain evidence="2 3">K2E09-144</strain>
    </source>
</reference>
<feature type="region of interest" description="Disordered" evidence="1">
    <location>
        <begin position="1"/>
        <end position="29"/>
    </location>
</feature>
<organism evidence="2 3">
    <name type="scientific">Cohnella faecalis</name>
    <dbReference type="NCBI Taxonomy" id="2315694"/>
    <lineage>
        <taxon>Bacteria</taxon>
        <taxon>Bacillati</taxon>
        <taxon>Bacillota</taxon>
        <taxon>Bacilli</taxon>
        <taxon>Bacillales</taxon>
        <taxon>Paenibacillaceae</taxon>
        <taxon>Cohnella</taxon>
    </lineage>
</organism>
<gene>
    <name evidence="2" type="ORF">D3H35_14435</name>
</gene>
<dbReference type="EMBL" id="QXJM01000039">
    <property type="protein sequence ID" value="RIE01965.1"/>
    <property type="molecule type" value="Genomic_DNA"/>
</dbReference>